<dbReference type="AlphaFoldDB" id="A0A1H1S8I8"/>
<organism evidence="14 15">
    <name type="scientific">Corynebacterium timonense</name>
    <dbReference type="NCBI Taxonomy" id="441500"/>
    <lineage>
        <taxon>Bacteria</taxon>
        <taxon>Bacillati</taxon>
        <taxon>Actinomycetota</taxon>
        <taxon>Actinomycetes</taxon>
        <taxon>Mycobacteriales</taxon>
        <taxon>Corynebacteriaceae</taxon>
        <taxon>Corynebacterium</taxon>
    </lineage>
</organism>
<dbReference type="RefSeq" id="WP_019194326.1">
    <property type="nucleotide sequence ID" value="NZ_LT629765.1"/>
</dbReference>
<sequence length="737" mass="79837">MATIIWTRTDEAPLLATYSLTPIIQAFASNAGVDVETRDISVAGRILSLFPERVQNDAYAHDALAELGALSETPEANIVKLPNISASLVQLKKAIAELQSKGFDIPDYPDNPETDEDRDILKRYASVTGSAVNPVLRQGNSDRRAPEAVKNVTRTNPHTMGEWSKDSKTNVATMDANDFRHNEKSVIMDADDTLRITLRTADGEEVLKPELKVLKGEVIDGTFMSAKALDAFLLDAIARAKKEGVLFSAHLKATMMKVSDPIIFGHVVRAYFKDVYDRYGETLLAAGLNGENGLGTILDGLDSVDNGDEIKAAFEQGLIDGPSLAMVNSARGITNLHVPSDVIVDASMPAMIRTSGHMWNADDQEQDTLATLPDSSYAGVYQVVIDDCRANGAFDPTTMGTVPNVGLMAQKAEEYGSHDKTFKIPADGTVEVTNSAGEVLISHDVEAGDIWRACQTKDAPIRDWVKLAVSRARKSGMKTIFWLDEDRAHDRNLISLVNTYLAEHDTEGLDISIASPVEATRTTLARLRAGEDTISVTGNVLRDYNTDLFPILELGTSAKMLSIVPLMAGGGLFETGAGGSAPKHVQQLQEENHLRWDSLGEFLALAESLRLEADHGNTKAGVLADALDKATETVLQEGKSPSRKVNEIDNRGSHFYLALNWAEELAKQSDDQEIASVFGPVAEALRSNEETIAEELLAVQGSPADLGGYYLPDEEKTTAVMRPSATFNEIIDGLAAK</sequence>
<dbReference type="Proteomes" id="UP000182237">
    <property type="component" value="Chromosome I"/>
</dbReference>
<reference evidence="14 15" key="1">
    <citation type="submission" date="2016-10" db="EMBL/GenBank/DDBJ databases">
        <authorList>
            <person name="de Groot N.N."/>
        </authorList>
    </citation>
    <scope>NUCLEOTIDE SEQUENCE [LARGE SCALE GENOMIC DNA]</scope>
    <source>
        <strain evidence="14 15">DSM 45434</strain>
    </source>
</reference>
<dbReference type="eggNOG" id="COG2838">
    <property type="taxonomic scope" value="Bacteria"/>
</dbReference>
<dbReference type="NCBIfam" id="TIGR00178">
    <property type="entry name" value="monomer_idh"/>
    <property type="match status" value="1"/>
</dbReference>
<feature type="binding site" evidence="13">
    <location>
        <position position="133"/>
    </location>
    <ligand>
        <name>NADP(+)</name>
        <dbReference type="ChEBI" id="CHEBI:58349"/>
    </ligand>
</feature>
<comment type="catalytic activity">
    <reaction evidence="7 9">
        <text>D-threo-isocitrate + NADP(+) = 2-oxoglutarate + CO2 + NADPH</text>
        <dbReference type="Rhea" id="RHEA:19629"/>
        <dbReference type="ChEBI" id="CHEBI:15562"/>
        <dbReference type="ChEBI" id="CHEBI:16526"/>
        <dbReference type="ChEBI" id="CHEBI:16810"/>
        <dbReference type="ChEBI" id="CHEBI:57783"/>
        <dbReference type="ChEBI" id="CHEBI:58349"/>
        <dbReference type="EC" id="1.1.1.42"/>
    </reaction>
</comment>
<feature type="binding site" evidence="12">
    <location>
        <position position="345"/>
    </location>
    <ligand>
        <name>Mg(2+)</name>
        <dbReference type="ChEBI" id="CHEBI:18420"/>
    </ligand>
</feature>
<feature type="binding site" evidence="11">
    <location>
        <begin position="130"/>
        <end position="137"/>
    </location>
    <ligand>
        <name>substrate</name>
    </ligand>
</feature>
<comment type="cofactor">
    <cofactor evidence="12">
        <name>Mg(2+)</name>
        <dbReference type="ChEBI" id="CHEBI:18420"/>
    </cofactor>
    <cofactor evidence="12">
        <name>Mn(2+)</name>
        <dbReference type="ChEBI" id="CHEBI:29035"/>
    </cofactor>
    <text evidence="12">Binds 1 Mg(2+) or Mn(2+) ion per subunit.</text>
</comment>
<feature type="binding site" evidence="13">
    <location>
        <begin position="595"/>
        <end position="597"/>
    </location>
    <ligand>
        <name>NADP(+)</name>
        <dbReference type="ChEBI" id="CHEBI:58349"/>
    </ligand>
</feature>
<feature type="binding site" evidence="13">
    <location>
        <begin position="80"/>
        <end position="85"/>
    </location>
    <ligand>
        <name>NADP(+)</name>
        <dbReference type="ChEBI" id="CHEBI:58349"/>
    </ligand>
</feature>
<gene>
    <name evidence="14" type="ORF">SAMN04488539_1686</name>
</gene>
<dbReference type="SUPFAM" id="SSF53659">
    <property type="entry name" value="Isocitrate/Isopropylmalate dehydrogenase-like"/>
    <property type="match status" value="1"/>
</dbReference>
<name>A0A1H1S8I8_9CORY</name>
<feature type="binding site" evidence="12">
    <location>
        <position position="547"/>
    </location>
    <ligand>
        <name>Mg(2+)</name>
        <dbReference type="ChEBI" id="CHEBI:18420"/>
    </ligand>
</feature>
<dbReference type="Pfam" id="PF03971">
    <property type="entry name" value="IDH"/>
    <property type="match status" value="1"/>
</dbReference>
<keyword evidence="6 9" id="KW-0560">Oxidoreductase</keyword>
<evidence type="ECO:0000256" key="6">
    <source>
        <dbReference type="ARBA" id="ARBA00023002"/>
    </source>
</evidence>
<feature type="binding site" evidence="13">
    <location>
        <begin position="579"/>
        <end position="580"/>
    </location>
    <ligand>
        <name>NADP(+)</name>
        <dbReference type="ChEBI" id="CHEBI:58349"/>
    </ligand>
</feature>
<comment type="similarity">
    <text evidence="8 9">Belongs to the monomeric-type IDH family.</text>
</comment>
<evidence type="ECO:0000256" key="13">
    <source>
        <dbReference type="PIRSR" id="PIRSR009407-4"/>
    </source>
</evidence>
<evidence type="ECO:0000256" key="8">
    <source>
        <dbReference type="ARBA" id="ARBA00046318"/>
    </source>
</evidence>
<feature type="binding site" evidence="13">
    <location>
        <position position="584"/>
    </location>
    <ligand>
        <name>NADP(+)</name>
        <dbReference type="ChEBI" id="CHEBI:58349"/>
    </ligand>
</feature>
<dbReference type="OrthoDB" id="9807643at2"/>
<feature type="binding site" evidence="13">
    <location>
        <position position="643"/>
    </location>
    <ligand>
        <name>NADP(+)</name>
        <dbReference type="ChEBI" id="CHEBI:58349"/>
    </ligand>
</feature>
<keyword evidence="4 12" id="KW-0460">Magnesium</keyword>
<feature type="binding site" evidence="11">
    <location>
        <position position="542"/>
    </location>
    <ligand>
        <name>D-threo-isocitrate</name>
        <dbReference type="ChEBI" id="CHEBI:15562"/>
    </ligand>
</feature>
<dbReference type="EC" id="1.1.1.42" evidence="9"/>
<evidence type="ECO:0000256" key="5">
    <source>
        <dbReference type="ARBA" id="ARBA00022857"/>
    </source>
</evidence>
<proteinExistence type="inferred from homology"/>
<dbReference type="PIRSF" id="PIRSF009407">
    <property type="entry name" value="IDH_monmr"/>
    <property type="match status" value="1"/>
</dbReference>
<dbReference type="PANTHER" id="PTHR36999:SF1">
    <property type="entry name" value="ISOCITRATE DEHYDROGENASE (NADP(+))"/>
    <property type="match status" value="1"/>
</dbReference>
<evidence type="ECO:0000256" key="2">
    <source>
        <dbReference type="ARBA" id="ARBA00022532"/>
    </source>
</evidence>
<evidence type="ECO:0000313" key="14">
    <source>
        <dbReference type="EMBL" id="SDS44284.1"/>
    </source>
</evidence>
<feature type="site" description="Critical for catalysis" evidence="10">
    <location>
        <position position="252"/>
    </location>
</feature>
<evidence type="ECO:0000256" key="7">
    <source>
        <dbReference type="ARBA" id="ARBA00023554"/>
    </source>
</evidence>
<dbReference type="GO" id="GO:0004450">
    <property type="term" value="F:isocitrate dehydrogenase (NADP+) activity"/>
    <property type="evidence" value="ECO:0007669"/>
    <property type="project" value="UniProtKB-EC"/>
</dbReference>
<evidence type="ECO:0000256" key="11">
    <source>
        <dbReference type="PIRSR" id="PIRSR009407-2"/>
    </source>
</evidence>
<evidence type="ECO:0000256" key="12">
    <source>
        <dbReference type="PIRSR" id="PIRSR009407-3"/>
    </source>
</evidence>
<keyword evidence="1 9" id="KW-0329">Glyoxylate bypass</keyword>
<dbReference type="EMBL" id="LT629765">
    <property type="protein sequence ID" value="SDS44284.1"/>
    <property type="molecule type" value="Genomic_DNA"/>
</dbReference>
<protein>
    <recommendedName>
        <fullName evidence="9">Isocitrate dehydrogenase [NADP]</fullName>
        <ecNumber evidence="9">1.1.1.42</ecNumber>
    </recommendedName>
    <alternativeName>
        <fullName evidence="9">Oxalosuccinate decarboxylase</fullName>
    </alternativeName>
</protein>
<keyword evidence="2 9" id="KW-0816">Tricarboxylic acid cycle</keyword>
<dbReference type="PANTHER" id="PTHR36999">
    <property type="entry name" value="ISOCITRATE DEHYDROGENASE [NADP]"/>
    <property type="match status" value="1"/>
</dbReference>
<feature type="binding site" evidence="12">
    <location>
        <position position="543"/>
    </location>
    <ligand>
        <name>Mg(2+)</name>
        <dbReference type="ChEBI" id="CHEBI:18420"/>
    </ligand>
</feature>
<evidence type="ECO:0000256" key="1">
    <source>
        <dbReference type="ARBA" id="ARBA00022435"/>
    </source>
</evidence>
<feature type="binding site" evidence="11">
    <location>
        <position position="143"/>
    </location>
    <ligand>
        <name>D-threo-isocitrate</name>
        <dbReference type="ChEBI" id="CHEBI:15562"/>
    </ligand>
</feature>
<feature type="site" description="Critical for catalysis" evidence="10">
    <location>
        <position position="415"/>
    </location>
</feature>
<evidence type="ECO:0000256" key="4">
    <source>
        <dbReference type="ARBA" id="ARBA00022842"/>
    </source>
</evidence>
<dbReference type="GO" id="GO:0006097">
    <property type="term" value="P:glyoxylate cycle"/>
    <property type="evidence" value="ECO:0007669"/>
    <property type="project" value="UniProtKB-KW"/>
</dbReference>
<keyword evidence="5 9" id="KW-0521">NADP</keyword>
<keyword evidence="3 12" id="KW-0479">Metal-binding</keyword>
<dbReference type="InterPro" id="IPR004436">
    <property type="entry name" value="Isocitrate_DH_NADP_mono"/>
</dbReference>
<evidence type="ECO:0000256" key="9">
    <source>
        <dbReference type="PIRNR" id="PIRNR009407"/>
    </source>
</evidence>
<evidence type="ECO:0000256" key="3">
    <source>
        <dbReference type="ARBA" id="ARBA00022723"/>
    </source>
</evidence>
<dbReference type="GO" id="GO:0006099">
    <property type="term" value="P:tricarboxylic acid cycle"/>
    <property type="evidence" value="ECO:0007669"/>
    <property type="project" value="UniProtKB-KW"/>
</dbReference>
<accession>A0A1H1S8I8</accession>
<dbReference type="GO" id="GO:0046872">
    <property type="term" value="F:metal ion binding"/>
    <property type="evidence" value="ECO:0007669"/>
    <property type="project" value="UniProtKB-KW"/>
</dbReference>
<keyword evidence="15" id="KW-1185">Reference proteome</keyword>
<evidence type="ECO:0000313" key="15">
    <source>
        <dbReference type="Proteomes" id="UP000182237"/>
    </source>
</evidence>
<evidence type="ECO:0000256" key="10">
    <source>
        <dbReference type="PIRSR" id="PIRSR009407-1"/>
    </source>
</evidence>
<dbReference type="STRING" id="1203190.GCA_000312345_01511"/>